<dbReference type="RefSeq" id="WP_201311138.1">
    <property type="nucleotide sequence ID" value="NZ_BLYI01000038.1"/>
</dbReference>
<dbReference type="AlphaFoldDB" id="A0A916VDY6"/>
<evidence type="ECO:0000313" key="1">
    <source>
        <dbReference type="EMBL" id="GFO85432.1"/>
    </source>
</evidence>
<evidence type="ECO:0000313" key="2">
    <source>
        <dbReference type="Proteomes" id="UP000613208"/>
    </source>
</evidence>
<gene>
    <name evidence="1" type="ORF">ANBU17_17790</name>
</gene>
<sequence>MEKSNHPNVFWLRCLQDVKYQTEEKGKYNEAETARKLGVNRSTISRWMKKSQEQGFVSGSEKKLTKKGEEYLRFYDEIEKDLMEYFENLGVEEGNRSQAAAGMIDSVDPAVIRKMCQKEKKHLRYDKIGENEGKEIRQVPYEQLKDFLKAGTYPVDFALYRQGKDRQTLSMADMGFQKPGYLVYEEDRQYLELAIQEIRAYTKGGVLLSGHVQSIKYRNRQDVIEELPFMESKVRIPLQAFWFETLSEWEMSGQVQLFMTSSVGERRMPESSAVLILRF</sequence>
<dbReference type="EMBL" id="BLYI01000038">
    <property type="protein sequence ID" value="GFO85432.1"/>
    <property type="molecule type" value="Genomic_DNA"/>
</dbReference>
<name>A0A916VDY6_9FIRM</name>
<dbReference type="Proteomes" id="UP000613208">
    <property type="component" value="Unassembled WGS sequence"/>
</dbReference>
<dbReference type="Gene3D" id="1.10.10.10">
    <property type="entry name" value="Winged helix-like DNA-binding domain superfamily/Winged helix DNA-binding domain"/>
    <property type="match status" value="1"/>
</dbReference>
<dbReference type="InterPro" id="IPR009057">
    <property type="entry name" value="Homeodomain-like_sf"/>
</dbReference>
<dbReference type="InterPro" id="IPR037250">
    <property type="entry name" value="NEAT_dom_sf"/>
</dbReference>
<keyword evidence="2" id="KW-1185">Reference proteome</keyword>
<dbReference type="SUPFAM" id="SSF46689">
    <property type="entry name" value="Homeodomain-like"/>
    <property type="match status" value="1"/>
</dbReference>
<comment type="caution">
    <text evidence="1">The sequence shown here is derived from an EMBL/GenBank/DDBJ whole genome shotgun (WGS) entry which is preliminary data.</text>
</comment>
<reference evidence="1" key="1">
    <citation type="submission" date="2020-06" db="EMBL/GenBank/DDBJ databases">
        <title>Characterization of fructooligosaccharide metabolism and fructooligosaccharide-degrading enzymes in human commensal butyrate producers.</title>
        <authorList>
            <person name="Tanno H."/>
            <person name="Fujii T."/>
            <person name="Hirano K."/>
            <person name="Maeno S."/>
            <person name="Tonozuka T."/>
            <person name="Sakamoto M."/>
            <person name="Ohkuma M."/>
            <person name="Tochio T."/>
            <person name="Endo A."/>
        </authorList>
    </citation>
    <scope>NUCLEOTIDE SEQUENCE</scope>
    <source>
        <strain evidence="1">JCM 17466</strain>
    </source>
</reference>
<organism evidence="1 2">
    <name type="scientific">Anaerostipes butyraticus</name>
    <dbReference type="NCBI Taxonomy" id="645466"/>
    <lineage>
        <taxon>Bacteria</taxon>
        <taxon>Bacillati</taxon>
        <taxon>Bacillota</taxon>
        <taxon>Clostridia</taxon>
        <taxon>Lachnospirales</taxon>
        <taxon>Lachnospiraceae</taxon>
        <taxon>Anaerostipes</taxon>
    </lineage>
</organism>
<evidence type="ECO:0008006" key="3">
    <source>
        <dbReference type="Google" id="ProtNLM"/>
    </source>
</evidence>
<proteinExistence type="predicted"/>
<dbReference type="InterPro" id="IPR036388">
    <property type="entry name" value="WH-like_DNA-bd_sf"/>
</dbReference>
<dbReference type="Gene3D" id="2.60.40.1850">
    <property type="match status" value="1"/>
</dbReference>
<accession>A0A916VDY6</accession>
<protein>
    <recommendedName>
        <fullName evidence="3">Helix-turn-helix domain-containing protein</fullName>
    </recommendedName>
</protein>
<dbReference type="SUPFAM" id="SSF158911">
    <property type="entry name" value="NEAT domain-like"/>
    <property type="match status" value="1"/>
</dbReference>